<reference evidence="2 3" key="1">
    <citation type="submission" date="2017-09" db="EMBL/GenBank/DDBJ databases">
        <title>Depth-based differentiation of microbial function through sediment-hosted aquifers and enrichment of novel symbionts in the deep terrestrial subsurface.</title>
        <authorList>
            <person name="Probst A.J."/>
            <person name="Ladd B."/>
            <person name="Jarett J.K."/>
            <person name="Geller-Mcgrath D.E."/>
            <person name="Sieber C.M."/>
            <person name="Emerson J.B."/>
            <person name="Anantharaman K."/>
            <person name="Thomas B.C."/>
            <person name="Malmstrom R."/>
            <person name="Stieglmeier M."/>
            <person name="Klingl A."/>
            <person name="Woyke T."/>
            <person name="Ryan C.M."/>
            <person name="Banfield J.F."/>
        </authorList>
    </citation>
    <scope>NUCLEOTIDE SEQUENCE [LARGE SCALE GENOMIC DNA]</scope>
    <source>
        <strain evidence="2">CG11_big_fil_rev_8_21_14_0_20_36_20</strain>
    </source>
</reference>
<keyword evidence="1" id="KW-1133">Transmembrane helix</keyword>
<evidence type="ECO:0000313" key="2">
    <source>
        <dbReference type="EMBL" id="PIR06148.1"/>
    </source>
</evidence>
<name>A0A2H0NB79_9BACT</name>
<proteinExistence type="predicted"/>
<accession>A0A2H0NB79</accession>
<comment type="caution">
    <text evidence="2">The sequence shown here is derived from an EMBL/GenBank/DDBJ whole genome shotgun (WGS) entry which is preliminary data.</text>
</comment>
<keyword evidence="1" id="KW-0812">Transmembrane</keyword>
<organism evidence="2 3">
    <name type="scientific">Candidatus Komeilibacteria bacterium CG11_big_fil_rev_8_21_14_0_20_36_20</name>
    <dbReference type="NCBI Taxonomy" id="1974477"/>
    <lineage>
        <taxon>Bacteria</taxon>
        <taxon>Candidatus Komeiliibacteriota</taxon>
    </lineage>
</organism>
<dbReference type="Proteomes" id="UP000230564">
    <property type="component" value="Unassembled WGS sequence"/>
</dbReference>
<gene>
    <name evidence="2" type="ORF">COV55_04705</name>
</gene>
<protein>
    <submittedName>
        <fullName evidence="2">Uncharacterized protein</fullName>
    </submittedName>
</protein>
<keyword evidence="1" id="KW-0472">Membrane</keyword>
<evidence type="ECO:0000256" key="1">
    <source>
        <dbReference type="SAM" id="Phobius"/>
    </source>
</evidence>
<evidence type="ECO:0000313" key="3">
    <source>
        <dbReference type="Proteomes" id="UP000230564"/>
    </source>
</evidence>
<sequence>MQRILVLSKTMFGLMYFLLLIILFAVAAFQQQRWLRFRDRKWGKHPRSFGELVYYSGNHEDGWDYAKD</sequence>
<dbReference type="EMBL" id="PCWQ01000020">
    <property type="protein sequence ID" value="PIR06148.1"/>
    <property type="molecule type" value="Genomic_DNA"/>
</dbReference>
<feature type="transmembrane region" description="Helical" evidence="1">
    <location>
        <begin position="12"/>
        <end position="30"/>
    </location>
</feature>
<dbReference type="AlphaFoldDB" id="A0A2H0NB79"/>